<keyword evidence="1" id="KW-0378">Hydrolase</keyword>
<dbReference type="Pfam" id="PF01520">
    <property type="entry name" value="Amidase_3"/>
    <property type="match status" value="1"/>
</dbReference>
<dbReference type="SUPFAM" id="SSF53187">
    <property type="entry name" value="Zn-dependent exopeptidases"/>
    <property type="match status" value="1"/>
</dbReference>
<keyword evidence="4" id="KW-1185">Reference proteome</keyword>
<dbReference type="InterPro" id="IPR050695">
    <property type="entry name" value="N-acetylmuramoyl_amidase_3"/>
</dbReference>
<organism evidence="3 4">
    <name type="scientific">Sporomusa acidovorans (strain ATCC 49682 / DSM 3132 / Mol)</name>
    <dbReference type="NCBI Taxonomy" id="1123286"/>
    <lineage>
        <taxon>Bacteria</taxon>
        <taxon>Bacillati</taxon>
        <taxon>Bacillota</taxon>
        <taxon>Negativicutes</taxon>
        <taxon>Selenomonadales</taxon>
        <taxon>Sporomusaceae</taxon>
        <taxon>Sporomusa</taxon>
    </lineage>
</organism>
<sequence length="244" mass="26742">MQRRIGILLLLTVLFLVLGFMPSSVKAAAYDDVLQQLVAVWQNSQTGRLFYQGQKSSLQGKIVVIDPGHGGSDTGAIGPRNVREKDVTLAISKELRNLLAGSGATVIMTRMTDTDVAYAGASDKEELAARVAIANNANADLFVSIHANASDDGAGGTTTYAYDTETNRLAPLVQTNLVTQLNLYNRGVQQEDFYVLKNTNMPAVLTEVAFITESREERLLTNRNFDKKVALGIYNGIKQYFERY</sequence>
<protein>
    <recommendedName>
        <fullName evidence="2">MurNAc-LAA domain-containing protein</fullName>
    </recommendedName>
</protein>
<feature type="domain" description="MurNAc-LAA" evidence="2">
    <location>
        <begin position="131"/>
        <end position="238"/>
    </location>
</feature>
<evidence type="ECO:0000313" key="4">
    <source>
        <dbReference type="Proteomes" id="UP000216052"/>
    </source>
</evidence>
<evidence type="ECO:0000259" key="2">
    <source>
        <dbReference type="SMART" id="SM00646"/>
    </source>
</evidence>
<dbReference type="SMART" id="SM00646">
    <property type="entry name" value="Ami_3"/>
    <property type="match status" value="1"/>
</dbReference>
<proteinExistence type="predicted"/>
<dbReference type="InterPro" id="IPR002508">
    <property type="entry name" value="MurNAc-LAA_cat"/>
</dbReference>
<dbReference type="PANTHER" id="PTHR30404">
    <property type="entry name" value="N-ACETYLMURAMOYL-L-ALANINE AMIDASE"/>
    <property type="match status" value="1"/>
</dbReference>
<dbReference type="PANTHER" id="PTHR30404:SF0">
    <property type="entry name" value="N-ACETYLMURAMOYL-L-ALANINE AMIDASE AMIC"/>
    <property type="match status" value="1"/>
</dbReference>
<dbReference type="RefSeq" id="WP_093797946.1">
    <property type="nucleotide sequence ID" value="NZ_CP155571.1"/>
</dbReference>
<gene>
    <name evidence="3" type="ORF">SPACI_031390</name>
</gene>
<name>A0ABZ3J4L3_SPOA4</name>
<evidence type="ECO:0000256" key="1">
    <source>
        <dbReference type="ARBA" id="ARBA00022801"/>
    </source>
</evidence>
<evidence type="ECO:0000313" key="3">
    <source>
        <dbReference type="EMBL" id="XFO73068.1"/>
    </source>
</evidence>
<accession>A0ABZ3J4L3</accession>
<dbReference type="CDD" id="cd02696">
    <property type="entry name" value="MurNAc-LAA"/>
    <property type="match status" value="1"/>
</dbReference>
<dbReference type="Gene3D" id="3.40.630.40">
    <property type="entry name" value="Zn-dependent exopeptidases"/>
    <property type="match status" value="1"/>
</dbReference>
<reference evidence="3" key="1">
    <citation type="submission" date="2024-05" db="EMBL/GenBank/DDBJ databases">
        <title>Isolation and characterization of Sporomusa carbonis sp. nov., a carboxydotrophic hydrogenogen in the genus of Sporomusa isolated from a charcoal burning pile.</title>
        <authorList>
            <person name="Boeer T."/>
            <person name="Rosenbaum F."/>
            <person name="Eysell L."/>
            <person name="Mueller V."/>
            <person name="Daniel R."/>
            <person name="Poehlein A."/>
        </authorList>
    </citation>
    <scope>NUCLEOTIDE SEQUENCE [LARGE SCALE GENOMIC DNA]</scope>
    <source>
        <strain evidence="3">DSM 3132</strain>
    </source>
</reference>
<dbReference type="Proteomes" id="UP000216052">
    <property type="component" value="Chromosome"/>
</dbReference>
<dbReference type="EMBL" id="CP155571">
    <property type="protein sequence ID" value="XFO73068.1"/>
    <property type="molecule type" value="Genomic_DNA"/>
</dbReference>